<dbReference type="InterPro" id="IPR018776">
    <property type="entry name" value="Membrane_prot_PTPS-rel_domain"/>
</dbReference>
<dbReference type="EMBL" id="LBYI01000003">
    <property type="protein sequence ID" value="KKR51054.1"/>
    <property type="molecule type" value="Genomic_DNA"/>
</dbReference>
<feature type="transmembrane region" description="Helical" evidence="1">
    <location>
        <begin position="143"/>
        <end position="162"/>
    </location>
</feature>
<feature type="transmembrane region" description="Helical" evidence="1">
    <location>
        <begin position="333"/>
        <end position="353"/>
    </location>
</feature>
<feature type="transmembrane region" description="Helical" evidence="1">
    <location>
        <begin position="215"/>
        <end position="235"/>
    </location>
</feature>
<keyword evidence="1" id="KW-1133">Transmembrane helix</keyword>
<feature type="transmembrane region" description="Helical" evidence="1">
    <location>
        <begin position="270"/>
        <end position="289"/>
    </location>
</feature>
<dbReference type="Pfam" id="PF10131">
    <property type="entry name" value="PTPS_related"/>
    <property type="match status" value="1"/>
</dbReference>
<sequence length="520" mass="58809">MKRQVFVLCLLIALITPSLWLMFKNPLYPSQDGLYHIARISEFDASITNWQIPPRLAPNIENQIGYPLFIANYQLPYYLAEVFTLPTQNSAFAFKAVMSVTFILSAVFAFLLFKNVGSNLASLTGAIFYTYLPYRFANLYDRGSFGESVALMFVPLVLLGLYQVKKNSKHSFILLSVSIFGLITSHTVIFILFAPFFLLYFLLIIKPDTSILKKTIVAVLFAIALSAFQLIPAVFEKRYLTFDQTLLSLYLGHFTNIFQILRIPHPAVNLGTPFQIGASATLVIVLSTIIRSKKNKFEVNFMLAAAIVGLLLSLPISKLLWQNLPVIKYILYPWRFISLTVLASSFLAVFLVDNIRYKKTAAFTLIALTIFVSRHYFLKPIQLVTNPPTANLTTQNENDTIWSNNNTFTQKPLVSSNPNSNIYITRQKPFNVSANIINAQESTITIRKMYFPGWILKVNGQKTAITIENGLITTKLQPGSWHIETYFTESLLRIFSDLLTLFGFIILLALLLKPKLAAKI</sequence>
<name>A0A0G0REB3_9BACT</name>
<evidence type="ECO:0000259" key="2">
    <source>
        <dbReference type="Pfam" id="PF10131"/>
    </source>
</evidence>
<feature type="transmembrane region" description="Helical" evidence="1">
    <location>
        <begin position="360"/>
        <end position="378"/>
    </location>
</feature>
<comment type="caution">
    <text evidence="3">The sequence shown here is derived from an EMBL/GenBank/DDBJ whole genome shotgun (WGS) entry which is preliminary data.</text>
</comment>
<feature type="transmembrane region" description="Helical" evidence="1">
    <location>
        <begin position="92"/>
        <end position="113"/>
    </location>
</feature>
<dbReference type="AlphaFoldDB" id="A0A0G0REB3"/>
<keyword evidence="1" id="KW-0812">Transmembrane</keyword>
<feature type="transmembrane region" description="Helical" evidence="1">
    <location>
        <begin position="301"/>
        <end position="321"/>
    </location>
</feature>
<evidence type="ECO:0000313" key="4">
    <source>
        <dbReference type="Proteomes" id="UP000034531"/>
    </source>
</evidence>
<evidence type="ECO:0000313" key="3">
    <source>
        <dbReference type="EMBL" id="KKR51054.1"/>
    </source>
</evidence>
<gene>
    <name evidence="3" type="ORF">UT84_C0003G0049</name>
</gene>
<feature type="transmembrane region" description="Helical" evidence="1">
    <location>
        <begin position="5"/>
        <end position="23"/>
    </location>
</feature>
<keyword evidence="1" id="KW-0472">Membrane</keyword>
<dbReference type="Proteomes" id="UP000034531">
    <property type="component" value="Unassembled WGS sequence"/>
</dbReference>
<feature type="domain" description="Membrane protein 6-pyruvoyl-tetrahydropterin synthase-related" evidence="2">
    <location>
        <begin position="75"/>
        <end position="376"/>
    </location>
</feature>
<proteinExistence type="predicted"/>
<protein>
    <recommendedName>
        <fullName evidence="2">Membrane protein 6-pyruvoyl-tetrahydropterin synthase-related domain-containing protein</fullName>
    </recommendedName>
</protein>
<organism evidence="3 4">
    <name type="scientific">Candidatus Curtissbacteria bacterium GW2011_GWA1_40_16</name>
    <dbReference type="NCBI Taxonomy" id="1618405"/>
    <lineage>
        <taxon>Bacteria</taxon>
        <taxon>Candidatus Curtissiibacteriota</taxon>
    </lineage>
</organism>
<feature type="transmembrane region" description="Helical" evidence="1">
    <location>
        <begin position="174"/>
        <end position="203"/>
    </location>
</feature>
<accession>A0A0G0REB3</accession>
<evidence type="ECO:0000256" key="1">
    <source>
        <dbReference type="SAM" id="Phobius"/>
    </source>
</evidence>
<reference evidence="3 4" key="1">
    <citation type="journal article" date="2015" name="Nature">
        <title>rRNA introns, odd ribosomes, and small enigmatic genomes across a large radiation of phyla.</title>
        <authorList>
            <person name="Brown C.T."/>
            <person name="Hug L.A."/>
            <person name="Thomas B.C."/>
            <person name="Sharon I."/>
            <person name="Castelle C.J."/>
            <person name="Singh A."/>
            <person name="Wilkins M.J."/>
            <person name="Williams K.H."/>
            <person name="Banfield J.F."/>
        </authorList>
    </citation>
    <scope>NUCLEOTIDE SEQUENCE [LARGE SCALE GENOMIC DNA]</scope>
</reference>
<feature type="transmembrane region" description="Helical" evidence="1">
    <location>
        <begin position="491"/>
        <end position="512"/>
    </location>
</feature>